<evidence type="ECO:0000256" key="6">
    <source>
        <dbReference type="SAM" id="MobiDB-lite"/>
    </source>
</evidence>
<sequence length="264" mass="29618">MAYVRWGSPTSPSPSIVTRSLALARPDHDERYIMGPVPTMENSSPGKHRRVKRCLFGKPDPDQVEKWLSDTTDKQLKNSREKWNYDFKLDKPIAGDIEYETVPMEKVPSVYKPHVHGKRKTRRVVEFDPNVPSASCEEAKGEPDAVVHRPLTRSCTKLQVPKNPEVFRGLKQAKLTNYLKVSKRRSVDQRSSKNPKVSLETLKSPPPNSPFRFAAEVEGCDASDSARSGSSSPPKSPRKRPATKSSAHTSPRLAKLRSHAVSNR</sequence>
<dbReference type="InterPro" id="IPR003175">
    <property type="entry name" value="CDI_dom"/>
</dbReference>
<comment type="similarity">
    <text evidence="2">Belongs to the CDI family.</text>
</comment>
<feature type="region of interest" description="Disordered" evidence="6">
    <location>
        <begin position="183"/>
        <end position="264"/>
    </location>
</feature>
<accession>A0A2G9V0H6</accession>
<dbReference type="Pfam" id="PF02234">
    <property type="entry name" value="CDI"/>
    <property type="match status" value="1"/>
</dbReference>
<keyword evidence="9" id="KW-1185">Reference proteome</keyword>
<dbReference type="Gene3D" id="4.10.365.10">
    <property type="entry name" value="p27"/>
    <property type="match status" value="1"/>
</dbReference>
<evidence type="ECO:0000256" key="5">
    <source>
        <dbReference type="ARBA" id="ARBA00023306"/>
    </source>
</evidence>
<organism evidence="8 9">
    <name type="scientific">Teladorsagia circumcincta</name>
    <name type="common">Brown stomach worm</name>
    <name type="synonym">Ostertagia circumcincta</name>
    <dbReference type="NCBI Taxonomy" id="45464"/>
    <lineage>
        <taxon>Eukaryota</taxon>
        <taxon>Metazoa</taxon>
        <taxon>Ecdysozoa</taxon>
        <taxon>Nematoda</taxon>
        <taxon>Chromadorea</taxon>
        <taxon>Rhabditida</taxon>
        <taxon>Rhabditina</taxon>
        <taxon>Rhabditomorpha</taxon>
        <taxon>Strongyloidea</taxon>
        <taxon>Trichostrongylidae</taxon>
        <taxon>Teladorsagia</taxon>
    </lineage>
</organism>
<keyword evidence="5" id="KW-0131">Cell cycle</keyword>
<feature type="compositionally biased region" description="Low complexity" evidence="6">
    <location>
        <begin position="222"/>
        <end position="233"/>
    </location>
</feature>
<evidence type="ECO:0000313" key="8">
    <source>
        <dbReference type="EMBL" id="PIO75975.1"/>
    </source>
</evidence>
<keyword evidence="4" id="KW-0539">Nucleus</keyword>
<evidence type="ECO:0000259" key="7">
    <source>
        <dbReference type="Pfam" id="PF02234"/>
    </source>
</evidence>
<dbReference type="GO" id="GO:0004861">
    <property type="term" value="F:cyclin-dependent protein serine/threonine kinase inhibitor activity"/>
    <property type="evidence" value="ECO:0007669"/>
    <property type="project" value="InterPro"/>
</dbReference>
<proteinExistence type="inferred from homology"/>
<dbReference type="InterPro" id="IPR044898">
    <property type="entry name" value="CDI_dom_sf"/>
</dbReference>
<name>A0A2G9V0H6_TELCI</name>
<dbReference type="PANTHER" id="PTHR10265">
    <property type="entry name" value="CYCLIN-DEPENDENT KINASE INHIBITOR 1"/>
    <property type="match status" value="1"/>
</dbReference>
<dbReference type="GO" id="GO:0005634">
    <property type="term" value="C:nucleus"/>
    <property type="evidence" value="ECO:0007669"/>
    <property type="project" value="UniProtKB-SubCell"/>
</dbReference>
<evidence type="ECO:0000256" key="4">
    <source>
        <dbReference type="ARBA" id="ARBA00023242"/>
    </source>
</evidence>
<reference evidence="8 9" key="1">
    <citation type="submission" date="2015-09" db="EMBL/GenBank/DDBJ databases">
        <title>Draft genome of the parasitic nematode Teladorsagia circumcincta isolate WARC Sus (inbred).</title>
        <authorList>
            <person name="Mitreva M."/>
        </authorList>
    </citation>
    <scope>NUCLEOTIDE SEQUENCE [LARGE SCALE GENOMIC DNA]</scope>
    <source>
        <strain evidence="8 9">S</strain>
    </source>
</reference>
<feature type="domain" description="Cyclin-dependent kinase inhibitor" evidence="7">
    <location>
        <begin position="54"/>
        <end position="102"/>
    </location>
</feature>
<dbReference type="OrthoDB" id="6373236at2759"/>
<dbReference type="EMBL" id="KZ345089">
    <property type="protein sequence ID" value="PIO75975.1"/>
    <property type="molecule type" value="Genomic_DNA"/>
</dbReference>
<evidence type="ECO:0000313" key="9">
    <source>
        <dbReference type="Proteomes" id="UP000230423"/>
    </source>
</evidence>
<dbReference type="AlphaFoldDB" id="A0A2G9V0H6"/>
<evidence type="ECO:0000256" key="3">
    <source>
        <dbReference type="ARBA" id="ARBA00023013"/>
    </source>
</evidence>
<gene>
    <name evidence="8" type="ORF">TELCIR_01958</name>
</gene>
<dbReference type="GO" id="GO:0051726">
    <property type="term" value="P:regulation of cell cycle"/>
    <property type="evidence" value="ECO:0007669"/>
    <property type="project" value="InterPro"/>
</dbReference>
<keyword evidence="3" id="KW-0649">Protein kinase inhibitor</keyword>
<feature type="region of interest" description="Disordered" evidence="6">
    <location>
        <begin position="29"/>
        <end position="48"/>
    </location>
</feature>
<protein>
    <submittedName>
        <fullName evidence="8">Cyclin-dependent kinase inhibitor</fullName>
    </submittedName>
</protein>
<evidence type="ECO:0000256" key="2">
    <source>
        <dbReference type="ARBA" id="ARBA00006726"/>
    </source>
</evidence>
<evidence type="ECO:0000256" key="1">
    <source>
        <dbReference type="ARBA" id="ARBA00004123"/>
    </source>
</evidence>
<dbReference type="PANTHER" id="PTHR10265:SF45">
    <property type="entry name" value="DACAPO"/>
    <property type="match status" value="1"/>
</dbReference>
<comment type="subcellular location">
    <subcellularLocation>
        <location evidence="1">Nucleus</location>
    </subcellularLocation>
</comment>
<dbReference type="Proteomes" id="UP000230423">
    <property type="component" value="Unassembled WGS sequence"/>
</dbReference>